<evidence type="ECO:0000313" key="3">
    <source>
        <dbReference type="Proteomes" id="UP000005233"/>
    </source>
</evidence>
<dbReference type="InterPro" id="IPR000835">
    <property type="entry name" value="HTH_MarR-typ"/>
</dbReference>
<proteinExistence type="predicted"/>
<gene>
    <name evidence="2" type="ordered locus">Mtc_1996</name>
</gene>
<dbReference type="InterPro" id="IPR036390">
    <property type="entry name" value="WH_DNA-bd_sf"/>
</dbReference>
<reference evidence="2 3" key="1">
    <citation type="journal article" date="2012" name="J. Bacteriol.">
        <title>Complete genome sequence of a thermophilic methanogen, Methanocella conradii HZ254, isolated from Chinese rice field soil.</title>
        <authorList>
            <person name="Lu Z."/>
            <person name="Lu Y."/>
        </authorList>
    </citation>
    <scope>NUCLEOTIDE SEQUENCE [LARGE SCALE GENOMIC DNA]</scope>
    <source>
        <strain evidence="3">DSM 24694 / JCM 17849 / CGMCC 1.5162 / HZ254</strain>
    </source>
</reference>
<protein>
    <submittedName>
        <fullName evidence="2">Transcriptional regulator (IclR helix-turn-helix domain)</fullName>
    </submittedName>
</protein>
<dbReference type="KEGG" id="mez:Mtc_1996"/>
<dbReference type="AlphaFoldDB" id="H8I689"/>
<evidence type="ECO:0000259" key="1">
    <source>
        <dbReference type="Pfam" id="PF12802"/>
    </source>
</evidence>
<dbReference type="OrthoDB" id="379442at2157"/>
<dbReference type="SUPFAM" id="SSF46785">
    <property type="entry name" value="Winged helix' DNA-binding domain"/>
    <property type="match status" value="1"/>
</dbReference>
<evidence type="ECO:0000313" key="2">
    <source>
        <dbReference type="EMBL" id="AFD00736.1"/>
    </source>
</evidence>
<dbReference type="InterPro" id="IPR011991">
    <property type="entry name" value="ArsR-like_HTH"/>
</dbReference>
<dbReference type="Gene3D" id="1.10.10.10">
    <property type="entry name" value="Winged helix-like DNA-binding domain superfamily/Winged helix DNA-binding domain"/>
    <property type="match status" value="1"/>
</dbReference>
<dbReference type="Pfam" id="PF12802">
    <property type="entry name" value="MarR_2"/>
    <property type="match status" value="1"/>
</dbReference>
<dbReference type="GeneID" id="11972150"/>
<dbReference type="STRING" id="1041930.Mtc_1996"/>
<sequence length="206" mass="23586">MQDRPDQGIKEVMVVDDPDTMRMILSGKYSDILELIDFREMSVSDISQALKINPGSAHYRLKELQRRGLVKMVREETKGNVVKKYYRAAARNIYLDGSKFKALRPGEASPMDGFYDRLIALLAPFGYEIPPDKAGPIKDAMRRYDKRKKELLQQIQDAGVERMEGDRLLVGDAYHVAWLLKEIEDDTLGGIREELRTLLSEIRGPK</sequence>
<name>H8I689_METCZ</name>
<dbReference type="eggNOG" id="arCOG01687">
    <property type="taxonomic scope" value="Archaea"/>
</dbReference>
<accession>H8I689</accession>
<dbReference type="Proteomes" id="UP000005233">
    <property type="component" value="Chromosome"/>
</dbReference>
<feature type="domain" description="HTH marR-type" evidence="1">
    <location>
        <begin position="26"/>
        <end position="76"/>
    </location>
</feature>
<dbReference type="HOGENOM" id="CLU_1329468_0_0_2"/>
<dbReference type="EMBL" id="CP003243">
    <property type="protein sequence ID" value="AFD00736.1"/>
    <property type="molecule type" value="Genomic_DNA"/>
</dbReference>
<dbReference type="InterPro" id="IPR036388">
    <property type="entry name" value="WH-like_DNA-bd_sf"/>
</dbReference>
<dbReference type="RefSeq" id="WP_014406567.1">
    <property type="nucleotide sequence ID" value="NC_017034.1"/>
</dbReference>
<keyword evidence="3" id="KW-1185">Reference proteome</keyword>
<dbReference type="GO" id="GO:0003700">
    <property type="term" value="F:DNA-binding transcription factor activity"/>
    <property type="evidence" value="ECO:0007669"/>
    <property type="project" value="InterPro"/>
</dbReference>
<dbReference type="CDD" id="cd00090">
    <property type="entry name" value="HTH_ARSR"/>
    <property type="match status" value="1"/>
</dbReference>
<organism evidence="2 3">
    <name type="scientific">Methanocella conradii (strain DSM 24694 / JCM 17849 / CGMCC 1.5162 / HZ254)</name>
    <dbReference type="NCBI Taxonomy" id="1041930"/>
    <lineage>
        <taxon>Archaea</taxon>
        <taxon>Methanobacteriati</taxon>
        <taxon>Methanobacteriota</taxon>
        <taxon>Stenosarchaea group</taxon>
        <taxon>Methanomicrobia</taxon>
        <taxon>Methanocellales</taxon>
        <taxon>Methanocellaceae</taxon>
        <taxon>Methanocella</taxon>
    </lineage>
</organism>